<evidence type="ECO:0000313" key="2">
    <source>
        <dbReference type="EMBL" id="CAB5035398.1"/>
    </source>
</evidence>
<dbReference type="Pfam" id="PF03745">
    <property type="entry name" value="DUF309"/>
    <property type="match status" value="1"/>
</dbReference>
<gene>
    <name evidence="1" type="ORF">UFOPK3495_01419</name>
    <name evidence="2" type="ORF">UFOPK4237_00304</name>
</gene>
<proteinExistence type="predicted"/>
<sequence length="128" mass="14294">MVNEQSRDRYGRPLRGVLDAAFPGVPARRQISSAEAWSQASDYLATDLPFHAHEVFEQRWRCCPENERNAWQALAQWAAALTHVARGGSEGSKSLALRAKENLESCSYVPPEINTILVLESLNSLTRV</sequence>
<name>A0A6J7GY97_9ZZZZ</name>
<dbReference type="InterPro" id="IPR023203">
    <property type="entry name" value="TTHA0068_sf"/>
</dbReference>
<accession>A0A6J7GY97</accession>
<dbReference type="EMBL" id="CAFBPZ010000011">
    <property type="protein sequence ID" value="CAB5035398.1"/>
    <property type="molecule type" value="Genomic_DNA"/>
</dbReference>
<dbReference type="EMBL" id="CAFBMC010000097">
    <property type="protein sequence ID" value="CAB4908499.1"/>
    <property type="molecule type" value="Genomic_DNA"/>
</dbReference>
<protein>
    <submittedName>
        <fullName evidence="1">Unannotated protein</fullName>
    </submittedName>
</protein>
<dbReference type="Gene3D" id="1.10.3450.10">
    <property type="entry name" value="TTHA0068-like"/>
    <property type="match status" value="1"/>
</dbReference>
<dbReference type="SUPFAM" id="SSF140663">
    <property type="entry name" value="TTHA0068-like"/>
    <property type="match status" value="1"/>
</dbReference>
<dbReference type="InterPro" id="IPR005500">
    <property type="entry name" value="DUF309"/>
</dbReference>
<reference evidence="1" key="1">
    <citation type="submission" date="2020-05" db="EMBL/GenBank/DDBJ databases">
        <authorList>
            <person name="Chiriac C."/>
            <person name="Salcher M."/>
            <person name="Ghai R."/>
            <person name="Kavagutti S V."/>
        </authorList>
    </citation>
    <scope>NUCLEOTIDE SEQUENCE</scope>
</reference>
<evidence type="ECO:0000313" key="1">
    <source>
        <dbReference type="EMBL" id="CAB4908499.1"/>
    </source>
</evidence>
<organism evidence="1">
    <name type="scientific">freshwater metagenome</name>
    <dbReference type="NCBI Taxonomy" id="449393"/>
    <lineage>
        <taxon>unclassified sequences</taxon>
        <taxon>metagenomes</taxon>
        <taxon>ecological metagenomes</taxon>
    </lineage>
</organism>
<dbReference type="AlphaFoldDB" id="A0A6J7GY97"/>